<protein>
    <submittedName>
        <fullName evidence="3">OBP7</fullName>
    </submittedName>
</protein>
<dbReference type="EMBL" id="MF385155">
    <property type="protein sequence ID" value="AWT23326.1"/>
    <property type="molecule type" value="mRNA"/>
</dbReference>
<dbReference type="GO" id="GO:0005549">
    <property type="term" value="F:odorant binding"/>
    <property type="evidence" value="ECO:0007669"/>
    <property type="project" value="InterPro"/>
</dbReference>
<name>A0A2U9NK78_9CUCU</name>
<evidence type="ECO:0000256" key="1">
    <source>
        <dbReference type="ARBA" id="ARBA00022729"/>
    </source>
</evidence>
<organism evidence="3">
    <name type="scientific">Hycleus phaleratus</name>
    <dbReference type="NCBI Taxonomy" id="1248972"/>
    <lineage>
        <taxon>Eukaryota</taxon>
        <taxon>Metazoa</taxon>
        <taxon>Ecdysozoa</taxon>
        <taxon>Arthropoda</taxon>
        <taxon>Hexapoda</taxon>
        <taxon>Insecta</taxon>
        <taxon>Pterygota</taxon>
        <taxon>Neoptera</taxon>
        <taxon>Endopterygota</taxon>
        <taxon>Coleoptera</taxon>
        <taxon>Polyphaga</taxon>
        <taxon>Cucujiformia</taxon>
        <taxon>Meloidae</taxon>
        <taxon>Meloinae</taxon>
        <taxon>Hycleus</taxon>
    </lineage>
</organism>
<dbReference type="SUPFAM" id="SSF47565">
    <property type="entry name" value="Insect pheromone/odorant-binding proteins"/>
    <property type="match status" value="1"/>
</dbReference>
<sequence length="146" mass="16010">MKSLFVFCVFIAVAFALDEEIVKEMRAAFMENLKKCTTEENASPDDVASLEHHTVPATPEGKCVIFCLHKIYKIQDETGAIDREGSHQLMDIIKDLDADIHGKMVTVFEKCADVPSGGNPCDTAANFVNCAITEAKAVGLEEDFLP</sequence>
<evidence type="ECO:0000313" key="3">
    <source>
        <dbReference type="EMBL" id="AWT23326.1"/>
    </source>
</evidence>
<accession>A0A2U9NK78</accession>
<dbReference type="InterPro" id="IPR006170">
    <property type="entry name" value="PBP/GOBP"/>
</dbReference>
<keyword evidence="1 2" id="KW-0732">Signal</keyword>
<dbReference type="AlphaFoldDB" id="A0A2U9NK78"/>
<dbReference type="GO" id="GO:0007608">
    <property type="term" value="P:sensory perception of smell"/>
    <property type="evidence" value="ECO:0007669"/>
    <property type="project" value="TreeGrafter"/>
</dbReference>
<dbReference type="SMART" id="SM00708">
    <property type="entry name" value="PhBP"/>
    <property type="match status" value="1"/>
</dbReference>
<feature type="signal peptide" evidence="2">
    <location>
        <begin position="1"/>
        <end position="16"/>
    </location>
</feature>
<dbReference type="PANTHER" id="PTHR11857">
    <property type="entry name" value="ODORANT BINDING PROTEIN-RELATED"/>
    <property type="match status" value="1"/>
</dbReference>
<dbReference type="GO" id="GO:0005615">
    <property type="term" value="C:extracellular space"/>
    <property type="evidence" value="ECO:0007669"/>
    <property type="project" value="TreeGrafter"/>
</dbReference>
<feature type="chain" id="PRO_5016080866" evidence="2">
    <location>
        <begin position="17"/>
        <end position="146"/>
    </location>
</feature>
<proteinExistence type="evidence at transcript level"/>
<dbReference type="InterPro" id="IPR036728">
    <property type="entry name" value="PBP_GOBP_sf"/>
</dbReference>
<dbReference type="PANTHER" id="PTHR11857:SF42">
    <property type="entry name" value="GENERAL ODORANT-BINDING PROTEIN 19D-RELATED"/>
    <property type="match status" value="1"/>
</dbReference>
<dbReference type="Gene3D" id="1.10.238.20">
    <property type="entry name" value="Pheromone/general odorant binding protein domain"/>
    <property type="match status" value="1"/>
</dbReference>
<dbReference type="Pfam" id="PF01395">
    <property type="entry name" value="PBP_GOBP"/>
    <property type="match status" value="1"/>
</dbReference>
<dbReference type="CDD" id="cd23992">
    <property type="entry name" value="PBP_GOBP"/>
    <property type="match status" value="1"/>
</dbReference>
<evidence type="ECO:0000256" key="2">
    <source>
        <dbReference type="SAM" id="SignalP"/>
    </source>
</evidence>
<reference evidence="3" key="1">
    <citation type="submission" date="2017-06" db="EMBL/GenBank/DDBJ databases">
        <title>Comparative transcriptome analysis of chemosensory genes in two sister blister beetles provides insights into chemosensory adaptability.</title>
        <authorList>
            <person name="Wu Y."/>
            <person name="Chen X."/>
        </authorList>
    </citation>
    <scope>NUCLEOTIDE SEQUENCE</scope>
</reference>